<evidence type="ECO:0000256" key="7">
    <source>
        <dbReference type="ARBA" id="ARBA00023027"/>
    </source>
</evidence>
<comment type="cofactor">
    <cofactor evidence="1">
        <name>Fe cation</name>
        <dbReference type="ChEBI" id="CHEBI:24875"/>
    </cofactor>
</comment>
<dbReference type="PANTHER" id="PTHR43756">
    <property type="entry name" value="CHOLINE MONOOXYGENASE, CHLOROPLASTIC"/>
    <property type="match status" value="1"/>
</dbReference>
<dbReference type="InterPro" id="IPR036922">
    <property type="entry name" value="Rieske_2Fe-2S_sf"/>
</dbReference>
<dbReference type="InterPro" id="IPR001663">
    <property type="entry name" value="Rng_hydr_dOase-A"/>
</dbReference>
<dbReference type="InterPro" id="IPR017941">
    <property type="entry name" value="Rieske_2Fe-2S"/>
</dbReference>
<reference evidence="9" key="1">
    <citation type="submission" date="2007-03" db="EMBL/GenBank/DDBJ databases">
        <title>Isolation and characterization of alkane hydroxylases from Pacific deep-sea sediment.</title>
        <authorList>
            <person name="Xu M."/>
        </authorList>
    </citation>
    <scope>NUCLEOTIDE SEQUENCE</scope>
</reference>
<feature type="domain" description="Rieske" evidence="8">
    <location>
        <begin position="43"/>
        <end position="149"/>
    </location>
</feature>
<protein>
    <submittedName>
        <fullName evidence="9">Phenylpropionate dioxygenase and related ring-hydroxylating dioxygenases, large</fullName>
    </submittedName>
</protein>
<dbReference type="GO" id="GO:0005506">
    <property type="term" value="F:iron ion binding"/>
    <property type="evidence" value="ECO:0007669"/>
    <property type="project" value="InterPro"/>
</dbReference>
<keyword evidence="3" id="KW-0479">Metal-binding</keyword>
<evidence type="ECO:0000259" key="8">
    <source>
        <dbReference type="PROSITE" id="PS51296"/>
    </source>
</evidence>
<dbReference type="SUPFAM" id="SSF50022">
    <property type="entry name" value="ISP domain"/>
    <property type="match status" value="1"/>
</dbReference>
<dbReference type="InterPro" id="IPR015879">
    <property type="entry name" value="Ring_hydroxy_dOase_asu_C_dom"/>
</dbReference>
<dbReference type="EMBL" id="AM501426">
    <property type="protein sequence ID" value="CAM58106.1"/>
    <property type="molecule type" value="Genomic_DNA"/>
</dbReference>
<name>A5CFR4_9ZZZZ</name>
<evidence type="ECO:0000256" key="1">
    <source>
        <dbReference type="ARBA" id="ARBA00001962"/>
    </source>
</evidence>
<dbReference type="GO" id="GO:0051537">
    <property type="term" value="F:2 iron, 2 sulfur cluster binding"/>
    <property type="evidence" value="ECO:0007669"/>
    <property type="project" value="UniProtKB-KW"/>
</dbReference>
<sequence>MADPVSIEDLIASQKPGWALAQRFYTDPEIYRLELERIVTRNWILAGHASQVPDVGDYLVFRLANESAIIVRGKDGKIRAFANVCRHRGSLVCLDDHGNNKKFVCPYHGWTYDLEGNLVAARAMTEGFAKEEHNLHSVPLEVIGGLLFVCFCDTPPSLAGAQRDLAEPIAWFDFENLKVAAQKTYPIAANWKLAIENYQECYHCAAAHPDYAKMHTLMLDPKKRDRLQEPMLHRMAACGMKDIEIDFIDTWSKPGEQGYGYSRTALFEGYKTGSRNGESVAPLLGKLNDYDGGASDFVVGPFSYFLAYSDHVVGYVFSPVDQGNCTCKVFWFVRGDAVEGKDYDREELMWLWDITTHADEKIIVNNWKGINSRYYQPGPFSGMERPERRYVEWILQELSNGT</sequence>
<dbReference type="PROSITE" id="PS51296">
    <property type="entry name" value="RIESKE"/>
    <property type="match status" value="1"/>
</dbReference>
<dbReference type="PROSITE" id="PS00570">
    <property type="entry name" value="RING_HYDROXYL_ALPHA"/>
    <property type="match status" value="1"/>
</dbReference>
<dbReference type="AlphaFoldDB" id="A5CFR4"/>
<dbReference type="CDD" id="cd03469">
    <property type="entry name" value="Rieske_RO_Alpha_N"/>
    <property type="match status" value="1"/>
</dbReference>
<gene>
    <name evidence="9" type="primary">9E7-29</name>
</gene>
<evidence type="ECO:0000256" key="5">
    <source>
        <dbReference type="ARBA" id="ARBA00023004"/>
    </source>
</evidence>
<dbReference type="SUPFAM" id="SSF55961">
    <property type="entry name" value="Bet v1-like"/>
    <property type="match status" value="1"/>
</dbReference>
<evidence type="ECO:0000256" key="6">
    <source>
        <dbReference type="ARBA" id="ARBA00023014"/>
    </source>
</evidence>
<dbReference type="Gene3D" id="3.90.380.10">
    <property type="entry name" value="Naphthalene 1,2-dioxygenase Alpha Subunit, Chain A, domain 1"/>
    <property type="match status" value="1"/>
</dbReference>
<dbReference type="GO" id="GO:0051213">
    <property type="term" value="F:dioxygenase activity"/>
    <property type="evidence" value="ECO:0007669"/>
    <property type="project" value="UniProtKB-KW"/>
</dbReference>
<dbReference type="InterPro" id="IPR015881">
    <property type="entry name" value="ARHD_Rieske_2Fe_2S"/>
</dbReference>
<organism evidence="9">
    <name type="scientific">uncultured marine microorganism</name>
    <dbReference type="NCBI Taxonomy" id="415540"/>
    <lineage>
        <taxon>unclassified sequences</taxon>
        <taxon>environmental samples</taxon>
    </lineage>
</organism>
<keyword evidence="7" id="KW-0520">NAD</keyword>
<keyword evidence="9" id="KW-0223">Dioxygenase</keyword>
<proteinExistence type="predicted"/>
<keyword evidence="4" id="KW-0560">Oxidoreductase</keyword>
<accession>A5CFR4</accession>
<evidence type="ECO:0000256" key="4">
    <source>
        <dbReference type="ARBA" id="ARBA00023002"/>
    </source>
</evidence>
<dbReference type="Gene3D" id="2.102.10.10">
    <property type="entry name" value="Rieske [2Fe-2S] iron-sulphur domain"/>
    <property type="match status" value="1"/>
</dbReference>
<keyword evidence="6" id="KW-0411">Iron-sulfur</keyword>
<dbReference type="PRINTS" id="PR00090">
    <property type="entry name" value="RNGDIOXGNASE"/>
</dbReference>
<dbReference type="PANTHER" id="PTHR43756:SF5">
    <property type="entry name" value="CHOLINE MONOOXYGENASE, CHLOROPLASTIC"/>
    <property type="match status" value="1"/>
</dbReference>
<evidence type="ECO:0000313" key="9">
    <source>
        <dbReference type="EMBL" id="CAM58106.1"/>
    </source>
</evidence>
<dbReference type="Pfam" id="PF00355">
    <property type="entry name" value="Rieske"/>
    <property type="match status" value="1"/>
</dbReference>
<dbReference type="Pfam" id="PF00848">
    <property type="entry name" value="Ring_hydroxyl_A"/>
    <property type="match status" value="1"/>
</dbReference>
<evidence type="ECO:0000256" key="2">
    <source>
        <dbReference type="ARBA" id="ARBA00022714"/>
    </source>
</evidence>
<keyword evidence="2" id="KW-0001">2Fe-2S</keyword>
<evidence type="ECO:0000256" key="3">
    <source>
        <dbReference type="ARBA" id="ARBA00022723"/>
    </source>
</evidence>
<keyword evidence="5" id="KW-0408">Iron</keyword>